<keyword evidence="3" id="KW-1185">Reference proteome</keyword>
<evidence type="ECO:0000313" key="3">
    <source>
        <dbReference type="Proteomes" id="UP000242188"/>
    </source>
</evidence>
<gene>
    <name evidence="2" type="ORF">KP79_PYT04638</name>
</gene>
<accession>A0A210PZH3</accession>
<reference evidence="2 3" key="1">
    <citation type="journal article" date="2017" name="Nat. Ecol. Evol.">
        <title>Scallop genome provides insights into evolution of bilaterian karyotype and development.</title>
        <authorList>
            <person name="Wang S."/>
            <person name="Zhang J."/>
            <person name="Jiao W."/>
            <person name="Li J."/>
            <person name="Xun X."/>
            <person name="Sun Y."/>
            <person name="Guo X."/>
            <person name="Huan P."/>
            <person name="Dong B."/>
            <person name="Zhang L."/>
            <person name="Hu X."/>
            <person name="Sun X."/>
            <person name="Wang J."/>
            <person name="Zhao C."/>
            <person name="Wang Y."/>
            <person name="Wang D."/>
            <person name="Huang X."/>
            <person name="Wang R."/>
            <person name="Lv J."/>
            <person name="Li Y."/>
            <person name="Zhang Z."/>
            <person name="Liu B."/>
            <person name="Lu W."/>
            <person name="Hui Y."/>
            <person name="Liang J."/>
            <person name="Zhou Z."/>
            <person name="Hou R."/>
            <person name="Li X."/>
            <person name="Liu Y."/>
            <person name="Li H."/>
            <person name="Ning X."/>
            <person name="Lin Y."/>
            <person name="Zhao L."/>
            <person name="Xing Q."/>
            <person name="Dou J."/>
            <person name="Li Y."/>
            <person name="Mao J."/>
            <person name="Guo H."/>
            <person name="Dou H."/>
            <person name="Li T."/>
            <person name="Mu C."/>
            <person name="Jiang W."/>
            <person name="Fu Q."/>
            <person name="Fu X."/>
            <person name="Miao Y."/>
            <person name="Liu J."/>
            <person name="Yu Q."/>
            <person name="Li R."/>
            <person name="Liao H."/>
            <person name="Li X."/>
            <person name="Kong Y."/>
            <person name="Jiang Z."/>
            <person name="Chourrout D."/>
            <person name="Li R."/>
            <person name="Bao Z."/>
        </authorList>
    </citation>
    <scope>NUCLEOTIDE SEQUENCE [LARGE SCALE GENOMIC DNA]</scope>
    <source>
        <strain evidence="2 3">PY_sf001</strain>
    </source>
</reference>
<dbReference type="AlphaFoldDB" id="A0A210PZH3"/>
<name>A0A210PZH3_MIZYE</name>
<keyword evidence="1" id="KW-0472">Membrane</keyword>
<keyword evidence="1" id="KW-0812">Transmembrane</keyword>
<evidence type="ECO:0000313" key="2">
    <source>
        <dbReference type="EMBL" id="OWF41891.1"/>
    </source>
</evidence>
<feature type="transmembrane region" description="Helical" evidence="1">
    <location>
        <begin position="7"/>
        <end position="25"/>
    </location>
</feature>
<protein>
    <recommendedName>
        <fullName evidence="4">CUB domain-containing protein</fullName>
    </recommendedName>
</protein>
<proteinExistence type="predicted"/>
<keyword evidence="1" id="KW-1133">Transmembrane helix</keyword>
<evidence type="ECO:0008006" key="4">
    <source>
        <dbReference type="Google" id="ProtNLM"/>
    </source>
</evidence>
<organism evidence="2 3">
    <name type="scientific">Mizuhopecten yessoensis</name>
    <name type="common">Japanese scallop</name>
    <name type="synonym">Patinopecten yessoensis</name>
    <dbReference type="NCBI Taxonomy" id="6573"/>
    <lineage>
        <taxon>Eukaryota</taxon>
        <taxon>Metazoa</taxon>
        <taxon>Spiralia</taxon>
        <taxon>Lophotrochozoa</taxon>
        <taxon>Mollusca</taxon>
        <taxon>Bivalvia</taxon>
        <taxon>Autobranchia</taxon>
        <taxon>Pteriomorphia</taxon>
        <taxon>Pectinida</taxon>
        <taxon>Pectinoidea</taxon>
        <taxon>Pectinidae</taxon>
        <taxon>Mizuhopecten</taxon>
    </lineage>
</organism>
<dbReference type="EMBL" id="NEDP02005343">
    <property type="protein sequence ID" value="OWF41891.1"/>
    <property type="molecule type" value="Genomic_DNA"/>
</dbReference>
<evidence type="ECO:0000256" key="1">
    <source>
        <dbReference type="SAM" id="Phobius"/>
    </source>
</evidence>
<dbReference type="Proteomes" id="UP000242188">
    <property type="component" value="Unassembled WGS sequence"/>
</dbReference>
<sequence length="512" mass="57193">MAVSAGRLGYFILVDVIFITNGFVWNIHDMMSSRPFVTRRLSNGQDRVDIVCPDNHVMLSPYIAYGASVGRRSSTLRLERDCLGTDSQLVKQSDQCVTNNTCSVSLRKGLRLTNILSGPNKKCLKNFPKFITISLPKCVLKDQIRDICSDGLEARYTTGILGRHTDIPNTNPTEKSCHKIMSFLTNVTMSMKLEKFDSNTSYHVIIQWTTQAGMNETRTLRYHHETFTGTGNNFNVTWETRDQDVAKPDFYLIYNVQLQGGYQNGSASRSPVSELPMASLRSAMTWKDNQMSFACPKGSLLYSPQLMVGVGKRLTCAGITPSLLVQINNCYWERNCNINWKGPATVTLSDSLPCLGKTAAVMSTTGYQCIRQENVVNMCSRYASEVVNKASGIIRSHNIYPWDYGAEEVDCRKVIKVGKGRQLLLKIETAQVDESRDTFRIRHIKGKTKTLVVEGNIKLFNTTLSGGSVELSLTVSRRSKTGKGFLESILEKVHNSLDKRVPPTLAPSAMMK</sequence>
<comment type="caution">
    <text evidence="2">The sequence shown here is derived from an EMBL/GenBank/DDBJ whole genome shotgun (WGS) entry which is preliminary data.</text>
</comment>
<dbReference type="OrthoDB" id="6084438at2759"/>